<dbReference type="Proteomes" id="UP000076234">
    <property type="component" value="Chromosome"/>
</dbReference>
<dbReference type="STRING" id="1219058.AOA14_03670"/>
<dbReference type="InterPro" id="IPR016160">
    <property type="entry name" value="Ald_DH_CS_CYS"/>
</dbReference>
<dbReference type="InterPro" id="IPR029510">
    <property type="entry name" value="Ald_DH_CS_GLU"/>
</dbReference>
<dbReference type="EMBL" id="CP013342">
    <property type="protein sequence ID" value="AMU93704.1"/>
    <property type="molecule type" value="Genomic_DNA"/>
</dbReference>
<accession>A0A142VV94</accession>
<feature type="domain" description="Aldehyde dehydrogenase" evidence="5">
    <location>
        <begin position="23"/>
        <end position="469"/>
    </location>
</feature>
<dbReference type="SUPFAM" id="SSF53720">
    <property type="entry name" value="ALDH-like"/>
    <property type="match status" value="1"/>
</dbReference>
<dbReference type="FunFam" id="3.40.605.10:FF:000007">
    <property type="entry name" value="NAD/NADP-dependent betaine aldehyde dehydrogenase"/>
    <property type="match status" value="1"/>
</dbReference>
<dbReference type="CDD" id="cd07106">
    <property type="entry name" value="ALDH_AldA-AAD23400"/>
    <property type="match status" value="1"/>
</dbReference>
<dbReference type="InterPro" id="IPR015590">
    <property type="entry name" value="Aldehyde_DH_dom"/>
</dbReference>
<evidence type="ECO:0000256" key="2">
    <source>
        <dbReference type="ARBA" id="ARBA00023002"/>
    </source>
</evidence>
<dbReference type="GO" id="GO:0016620">
    <property type="term" value="F:oxidoreductase activity, acting on the aldehyde or oxo group of donors, NAD or NADP as acceptor"/>
    <property type="evidence" value="ECO:0007669"/>
    <property type="project" value="InterPro"/>
</dbReference>
<dbReference type="AlphaFoldDB" id="A0A142VV94"/>
<organism evidence="6 7">
    <name type="scientific">Sphingopyxis terrae subsp. terrae NBRC 15098</name>
    <dbReference type="NCBI Taxonomy" id="1219058"/>
    <lineage>
        <taxon>Bacteria</taxon>
        <taxon>Pseudomonadati</taxon>
        <taxon>Pseudomonadota</taxon>
        <taxon>Alphaproteobacteria</taxon>
        <taxon>Sphingomonadales</taxon>
        <taxon>Sphingomonadaceae</taxon>
        <taxon>Sphingopyxis</taxon>
    </lineage>
</organism>
<dbReference type="PANTHER" id="PTHR11699">
    <property type="entry name" value="ALDEHYDE DEHYDROGENASE-RELATED"/>
    <property type="match status" value="1"/>
</dbReference>
<proteinExistence type="inferred from homology"/>
<dbReference type="Gene3D" id="3.40.605.10">
    <property type="entry name" value="Aldehyde Dehydrogenase, Chain A, domain 1"/>
    <property type="match status" value="1"/>
</dbReference>
<keyword evidence="2 4" id="KW-0560">Oxidoreductase</keyword>
<name>A0A142VV94_9SPHN</name>
<protein>
    <submittedName>
        <fullName evidence="6">Aldehyde dehydrogenase</fullName>
    </submittedName>
</protein>
<dbReference type="PROSITE" id="PS00687">
    <property type="entry name" value="ALDEHYDE_DEHYDR_GLU"/>
    <property type="match status" value="1"/>
</dbReference>
<reference evidence="6 7" key="2">
    <citation type="journal article" date="2016" name="Genome Announc.">
        <title>Complete Genome Sequence of Sphingopyxis terrae Strain 203-1 (NBRC 111660), a Polyethylene Glycol Degrader.</title>
        <authorList>
            <person name="Ohtsubo Y."/>
            <person name="Nonoyama S."/>
            <person name="Nagata Y."/>
            <person name="Numata M."/>
            <person name="Tsuchikane K."/>
            <person name="Hosoyama A."/>
            <person name="Yamazoe A."/>
            <person name="Tsuda M."/>
            <person name="Fujita N."/>
            <person name="Kawai F."/>
        </authorList>
    </citation>
    <scope>NUCLEOTIDE SEQUENCE [LARGE SCALE GENOMIC DNA]</scope>
    <source>
        <strain evidence="6 7">203-1</strain>
    </source>
</reference>
<dbReference type="FunFam" id="3.40.309.10:FF:000009">
    <property type="entry name" value="Aldehyde dehydrogenase A"/>
    <property type="match status" value="1"/>
</dbReference>
<sequence length="478" mass="50862">MGMTIDRDFRMLIGGQLVPGAAQLAVENPATGDIFAAAPDASPTDLDAAVAAARAAFPGWRDTPVEARREAIIALADRLIAEVEPMKRLLTREQGKPHKDAAEELLGAASWLKAAASLDIPVTVNEDSAERYSETRHVPIGVVAAIAPWNYPLILASFKLGPALLAGNCVILKPSPFTPLTALKLGELAADIFPAGVLNVISGGDALGPWLTSHAGIDKVSFTGSTATGKKVMAAASDTLKRVTLELGGNDPAIVMHDVDAEAIAEQIFWAAFGNGGQICIASKRIYVHEQVYDALRDALVAYARTVKVGDGAELGTQIGPVNNSLQYKRVLELIRDARAQGYEFLTGGEEAPGTGHFIPVTIIDNPPEDSRIVQEEQFGPVLPLLKFGDYDEAIARANACEYGLGATVWGADEDSAWALAERIESGNVWVNETRHLSPFVAFAGHKQSGFGVENGQEGLLEYLLPKTITRKRAPGSQ</sequence>
<dbReference type="Gene3D" id="3.40.309.10">
    <property type="entry name" value="Aldehyde Dehydrogenase, Chain A, domain 2"/>
    <property type="match status" value="1"/>
</dbReference>
<evidence type="ECO:0000313" key="7">
    <source>
        <dbReference type="Proteomes" id="UP000076234"/>
    </source>
</evidence>
<dbReference type="InterPro" id="IPR016161">
    <property type="entry name" value="Ald_DH/histidinol_DH"/>
</dbReference>
<dbReference type="PROSITE" id="PS00070">
    <property type="entry name" value="ALDEHYDE_DEHYDR_CYS"/>
    <property type="match status" value="1"/>
</dbReference>
<gene>
    <name evidence="6" type="ORF">AOA14_03670</name>
</gene>
<dbReference type="Pfam" id="PF00171">
    <property type="entry name" value="Aldedh"/>
    <property type="match status" value="1"/>
</dbReference>
<dbReference type="InterPro" id="IPR016163">
    <property type="entry name" value="Ald_DH_C"/>
</dbReference>
<evidence type="ECO:0000313" key="6">
    <source>
        <dbReference type="EMBL" id="AMU93704.1"/>
    </source>
</evidence>
<dbReference type="InterPro" id="IPR044086">
    <property type="entry name" value="LUC3-like"/>
</dbReference>
<comment type="similarity">
    <text evidence="1 4">Belongs to the aldehyde dehydrogenase family.</text>
</comment>
<evidence type="ECO:0000256" key="4">
    <source>
        <dbReference type="RuleBase" id="RU003345"/>
    </source>
</evidence>
<dbReference type="InterPro" id="IPR016162">
    <property type="entry name" value="Ald_DH_N"/>
</dbReference>
<reference evidence="7" key="1">
    <citation type="submission" date="2015-11" db="EMBL/GenBank/DDBJ databases">
        <title>Complete genome sequence of a polyethylene glycol-degrading strain Sphingopyxis terrae strain 203-1 (NBRC 15098).</title>
        <authorList>
            <person name="Yoshiyuki O."/>
            <person name="Shouta N."/>
            <person name="Nagata Y."/>
            <person name="Numata M."/>
            <person name="Tsuchikane K."/>
            <person name="Hosoyama A."/>
            <person name="Yamazoe A."/>
            <person name="Tsuda M."/>
            <person name="Fujita N."/>
            <person name="Kawai F."/>
        </authorList>
    </citation>
    <scope>NUCLEOTIDE SEQUENCE [LARGE SCALE GENOMIC DNA]</scope>
    <source>
        <strain evidence="7">203-1</strain>
    </source>
</reference>
<evidence type="ECO:0000256" key="1">
    <source>
        <dbReference type="ARBA" id="ARBA00009986"/>
    </source>
</evidence>
<evidence type="ECO:0000256" key="3">
    <source>
        <dbReference type="PROSITE-ProRule" id="PRU10007"/>
    </source>
</evidence>
<dbReference type="KEGG" id="ster:AOA14_03670"/>
<feature type="active site" evidence="3">
    <location>
        <position position="246"/>
    </location>
</feature>
<evidence type="ECO:0000259" key="5">
    <source>
        <dbReference type="Pfam" id="PF00171"/>
    </source>
</evidence>